<evidence type="ECO:0000313" key="4">
    <source>
        <dbReference type="Proteomes" id="UP000037460"/>
    </source>
</evidence>
<dbReference type="InterPro" id="IPR014710">
    <property type="entry name" value="RmlC-like_jellyroll"/>
</dbReference>
<dbReference type="PANTHER" id="PTHR11635">
    <property type="entry name" value="CAMP-DEPENDENT PROTEIN KINASE REGULATORY CHAIN"/>
    <property type="match status" value="1"/>
</dbReference>
<reference evidence="4" key="1">
    <citation type="journal article" date="2015" name="PLoS Genet.">
        <title>Genome Sequence and Transcriptome Analyses of Chrysochromulina tobin: Metabolic Tools for Enhanced Algal Fitness in the Prominent Order Prymnesiales (Haptophyceae).</title>
        <authorList>
            <person name="Hovde B.T."/>
            <person name="Deodato C.R."/>
            <person name="Hunsperger H.M."/>
            <person name="Ryken S.A."/>
            <person name="Yost W."/>
            <person name="Jha R.K."/>
            <person name="Patterson J."/>
            <person name="Monnat R.J. Jr."/>
            <person name="Barlow S.B."/>
            <person name="Starkenburg S.R."/>
            <person name="Cattolico R.A."/>
        </authorList>
    </citation>
    <scope>NUCLEOTIDE SEQUENCE</scope>
    <source>
        <strain evidence="4">CCMP291</strain>
    </source>
</reference>
<comment type="caution">
    <text evidence="3">The sequence shown here is derived from an EMBL/GenBank/DDBJ whole genome shotgun (WGS) entry which is preliminary data.</text>
</comment>
<feature type="region of interest" description="Disordered" evidence="1">
    <location>
        <begin position="1"/>
        <end position="24"/>
    </location>
</feature>
<protein>
    <submittedName>
        <fullName evidence="3">Camp-dependent protein kinase regulatory subunit</fullName>
    </submittedName>
</protein>
<sequence>MMGSESFKKRSSPPHSSSVPLMPSIPMSTISVDASMRLINDRCDSPHTLFLRMRDKYKETTGEQLKYMEAVKSSDFDLFSRARVEVADNSVPIPPSKLEPFNPVKSFRVGNIEHVGMGEDLPVHVSQATHDFEKRHHRRAGRVAQLLQGLSNPKHESKKLNDAFEDGIGEVRRNRFFVELPVLGPYVGHASDWRKPLPMTMSEAEAGRAARLGGSVGDRRTNSKAKTWRVEDSVLWAPRKETSLSGDLYETQQSLRRMFEADWSLARRGHGLLKLIINSDDAGMRGARADREGELLTDEVEEVRETLFSHARFMYGVLDYYAGKDARNVKNLSGNSDYEPEVFDIGVTSLLCICRDGRLISPAFPARLIELIFLTVDAPEKSTVHLDKHNRPSRLNRHEFMEVIIRIAIEKYVRSGRIADVSDALEELFRSLELHLPPECMHNTNAFRARYLYIKSTSLVLRRHAPSLRALYVKYAEGNEGASANVLDTRSLLSLAEWLALLEHLGLFANEQLTQCDARLIFLWSRIRCCDDYSNASERALRNLSYQDFLEAIVRLAAILALPTDEEIAEAHAADGGQYLLTLEEQATTEFRRFVHQRKQPLERATASGPRQPIARCVDHLMHYVARIVEANTSREGDGAPNLEISQLEAANFAKVRTRGAELKKATLWKNVGPTRPRRGTEIFSKALEAALRTKTEFSKKELAFFLRDITVDSFIKIDGQYFEQAWSADEVASAKSRVSSEPKLPRQRATAESVVDSLRIVETRLMHSIASAEVFSELSPKELDQLRDCMVEVTFDEADWVFEQGEEGDALYVIISGTAETIRTEQGKGDVLLAQMASGDVFGSRALLRKETRYASVKATSKLKTMCLTRVMFERLNMRAQLLDKYASRSDGSVVAGE</sequence>
<dbReference type="GO" id="GO:0030552">
    <property type="term" value="F:cAMP binding"/>
    <property type="evidence" value="ECO:0007669"/>
    <property type="project" value="TreeGrafter"/>
</dbReference>
<dbReference type="SUPFAM" id="SSF51206">
    <property type="entry name" value="cAMP-binding domain-like"/>
    <property type="match status" value="1"/>
</dbReference>
<dbReference type="InterPro" id="IPR000595">
    <property type="entry name" value="cNMP-bd_dom"/>
</dbReference>
<keyword evidence="4" id="KW-1185">Reference proteome</keyword>
<dbReference type="InterPro" id="IPR050503">
    <property type="entry name" value="cAMP-dep_PK_reg_su-like"/>
</dbReference>
<dbReference type="GO" id="GO:0005952">
    <property type="term" value="C:cAMP-dependent protein kinase complex"/>
    <property type="evidence" value="ECO:0007669"/>
    <property type="project" value="InterPro"/>
</dbReference>
<dbReference type="AlphaFoldDB" id="A0A0M0JK51"/>
<evidence type="ECO:0000313" key="3">
    <source>
        <dbReference type="EMBL" id="KOO26628.1"/>
    </source>
</evidence>
<dbReference type="PANTHER" id="PTHR11635:SF152">
    <property type="entry name" value="CAMP-DEPENDENT PROTEIN KINASE TYPE I REGULATORY SUBUNIT-RELATED"/>
    <property type="match status" value="1"/>
</dbReference>
<organism evidence="3 4">
    <name type="scientific">Chrysochromulina tobinii</name>
    <dbReference type="NCBI Taxonomy" id="1460289"/>
    <lineage>
        <taxon>Eukaryota</taxon>
        <taxon>Haptista</taxon>
        <taxon>Haptophyta</taxon>
        <taxon>Prymnesiophyceae</taxon>
        <taxon>Prymnesiales</taxon>
        <taxon>Chrysochromulinaceae</taxon>
        <taxon>Chrysochromulina</taxon>
    </lineage>
</organism>
<dbReference type="EMBL" id="JWZX01002826">
    <property type="protein sequence ID" value="KOO26628.1"/>
    <property type="molecule type" value="Genomic_DNA"/>
</dbReference>
<feature type="domain" description="Cyclic nucleotide-binding" evidence="2">
    <location>
        <begin position="775"/>
        <end position="877"/>
    </location>
</feature>
<dbReference type="Pfam" id="PF00027">
    <property type="entry name" value="cNMP_binding"/>
    <property type="match status" value="1"/>
</dbReference>
<dbReference type="Proteomes" id="UP000037460">
    <property type="component" value="Unassembled WGS sequence"/>
</dbReference>
<evidence type="ECO:0000259" key="2">
    <source>
        <dbReference type="PROSITE" id="PS50042"/>
    </source>
</evidence>
<dbReference type="GO" id="GO:0016301">
    <property type="term" value="F:kinase activity"/>
    <property type="evidence" value="ECO:0007669"/>
    <property type="project" value="UniProtKB-KW"/>
</dbReference>
<dbReference type="Gene3D" id="2.60.120.10">
    <property type="entry name" value="Jelly Rolls"/>
    <property type="match status" value="1"/>
</dbReference>
<dbReference type="PROSITE" id="PS50042">
    <property type="entry name" value="CNMP_BINDING_3"/>
    <property type="match status" value="1"/>
</dbReference>
<keyword evidence="3" id="KW-0418">Kinase</keyword>
<evidence type="ECO:0000256" key="1">
    <source>
        <dbReference type="SAM" id="MobiDB-lite"/>
    </source>
</evidence>
<proteinExistence type="predicted"/>
<gene>
    <name evidence="3" type="ORF">Ctob_002928</name>
</gene>
<dbReference type="GO" id="GO:0005829">
    <property type="term" value="C:cytosol"/>
    <property type="evidence" value="ECO:0007669"/>
    <property type="project" value="TreeGrafter"/>
</dbReference>
<accession>A0A0M0JK51</accession>
<dbReference type="CDD" id="cd00038">
    <property type="entry name" value="CAP_ED"/>
    <property type="match status" value="1"/>
</dbReference>
<dbReference type="InterPro" id="IPR018490">
    <property type="entry name" value="cNMP-bd_dom_sf"/>
</dbReference>
<dbReference type="SMART" id="SM00100">
    <property type="entry name" value="cNMP"/>
    <property type="match status" value="1"/>
</dbReference>
<name>A0A0M0JK51_9EUKA</name>
<dbReference type="GO" id="GO:0004862">
    <property type="term" value="F:cAMP-dependent protein kinase inhibitor activity"/>
    <property type="evidence" value="ECO:0007669"/>
    <property type="project" value="TreeGrafter"/>
</dbReference>
<dbReference type="OrthoDB" id="120976at2759"/>
<dbReference type="GO" id="GO:0034236">
    <property type="term" value="F:protein kinase A catalytic subunit binding"/>
    <property type="evidence" value="ECO:0007669"/>
    <property type="project" value="TreeGrafter"/>
</dbReference>
<keyword evidence="3" id="KW-0808">Transferase</keyword>